<dbReference type="Proteomes" id="UP000471082">
    <property type="component" value="Unassembled WGS sequence"/>
</dbReference>
<proteinExistence type="inferred from homology"/>
<sequence>PAQARRAAQLAKNDLQSRMVNEFPELQGIAGRHYAKAAGESSEISLAIDEAYQPRFAGDDIALSPLGKVLAIAERLDTLAGGFAAGLKPTGNKDPFALRRNALGLARTVIESGFDLDLKELLVEARNQINVQASARQLLKT</sequence>
<reference evidence="12 13" key="1">
    <citation type="submission" date="2019-11" db="EMBL/GenBank/DDBJ databases">
        <title>Genome-resolved metagenomics to study the prevalence of co-infection and intraspecific heterogeneity among plant pathogen metapopulations.</title>
        <authorList>
            <person name="Newberry E."/>
            <person name="Bhandari R."/>
            <person name="Kemble J."/>
            <person name="Sikora E."/>
            <person name="Potnis N."/>
        </authorList>
    </citation>
    <scope>NUCLEOTIDE SEQUENCE [LARGE SCALE GENOMIC DNA]</scope>
    <source>
        <strain evidence="12">Xp_Tom_Tuscaloosa_18b</strain>
    </source>
</reference>
<dbReference type="InterPro" id="IPR006194">
    <property type="entry name" value="Gly-tRNA-synth_heterodimer"/>
</dbReference>
<evidence type="ECO:0000313" key="12">
    <source>
        <dbReference type="EMBL" id="NEL80087.1"/>
    </source>
</evidence>
<dbReference type="SUPFAM" id="SSF109604">
    <property type="entry name" value="HD-domain/PDEase-like"/>
    <property type="match status" value="1"/>
</dbReference>
<evidence type="ECO:0000256" key="1">
    <source>
        <dbReference type="ARBA" id="ARBA00008226"/>
    </source>
</evidence>
<dbReference type="Pfam" id="PF02092">
    <property type="entry name" value="tRNA_synt_2f"/>
    <property type="match status" value="1"/>
</dbReference>
<keyword evidence="8" id="KW-0648">Protein biosynthesis</keyword>
<keyword evidence="7" id="KW-0067">ATP-binding</keyword>
<name>A0A7X5N2H6_XANPE</name>
<feature type="non-terminal residue" evidence="12">
    <location>
        <position position="141"/>
    </location>
</feature>
<evidence type="ECO:0000313" key="13">
    <source>
        <dbReference type="Proteomes" id="UP000471082"/>
    </source>
</evidence>
<dbReference type="GO" id="GO:0006426">
    <property type="term" value="P:glycyl-tRNA aminoacylation"/>
    <property type="evidence" value="ECO:0007669"/>
    <property type="project" value="InterPro"/>
</dbReference>
<keyword evidence="6" id="KW-0547">Nucleotide-binding</keyword>
<evidence type="ECO:0000256" key="8">
    <source>
        <dbReference type="ARBA" id="ARBA00022917"/>
    </source>
</evidence>
<dbReference type="GO" id="GO:0005524">
    <property type="term" value="F:ATP binding"/>
    <property type="evidence" value="ECO:0007669"/>
    <property type="project" value="UniProtKB-KW"/>
</dbReference>
<evidence type="ECO:0000256" key="4">
    <source>
        <dbReference type="ARBA" id="ARBA00022032"/>
    </source>
</evidence>
<evidence type="ECO:0000256" key="7">
    <source>
        <dbReference type="ARBA" id="ARBA00022840"/>
    </source>
</evidence>
<evidence type="ECO:0000256" key="3">
    <source>
        <dbReference type="ARBA" id="ARBA00012829"/>
    </source>
</evidence>
<dbReference type="EMBL" id="JAAGYU010001230">
    <property type="protein sequence ID" value="NEL80087.1"/>
    <property type="molecule type" value="Genomic_DNA"/>
</dbReference>
<gene>
    <name evidence="12" type="ORF">G3W61_28050</name>
</gene>
<evidence type="ECO:0000256" key="6">
    <source>
        <dbReference type="ARBA" id="ARBA00022741"/>
    </source>
</evidence>
<organism evidence="12 13">
    <name type="scientific">Xanthomonas perforans</name>
    <dbReference type="NCBI Taxonomy" id="442694"/>
    <lineage>
        <taxon>Bacteria</taxon>
        <taxon>Pseudomonadati</taxon>
        <taxon>Pseudomonadota</taxon>
        <taxon>Gammaproteobacteria</taxon>
        <taxon>Lysobacterales</taxon>
        <taxon>Lysobacteraceae</taxon>
        <taxon>Xanthomonas</taxon>
    </lineage>
</organism>
<comment type="catalytic activity">
    <reaction evidence="11">
        <text>tRNA(Gly) + glycine + ATP = glycyl-tRNA(Gly) + AMP + diphosphate</text>
        <dbReference type="Rhea" id="RHEA:16013"/>
        <dbReference type="Rhea" id="RHEA-COMP:9664"/>
        <dbReference type="Rhea" id="RHEA-COMP:9683"/>
        <dbReference type="ChEBI" id="CHEBI:30616"/>
        <dbReference type="ChEBI" id="CHEBI:33019"/>
        <dbReference type="ChEBI" id="CHEBI:57305"/>
        <dbReference type="ChEBI" id="CHEBI:78442"/>
        <dbReference type="ChEBI" id="CHEBI:78522"/>
        <dbReference type="ChEBI" id="CHEBI:456215"/>
        <dbReference type="EC" id="6.1.1.14"/>
    </reaction>
</comment>
<evidence type="ECO:0000256" key="5">
    <source>
        <dbReference type="ARBA" id="ARBA00022598"/>
    </source>
</evidence>
<protein>
    <recommendedName>
        <fullName evidence="4">Glycine--tRNA ligase beta subunit</fullName>
        <ecNumber evidence="3">6.1.1.14</ecNumber>
    </recommendedName>
    <alternativeName>
        <fullName evidence="10">Glycyl-tRNA synthetase beta subunit</fullName>
    </alternativeName>
</protein>
<comment type="caution">
    <text evidence="12">The sequence shown here is derived from an EMBL/GenBank/DDBJ whole genome shotgun (WGS) entry which is preliminary data.</text>
</comment>
<comment type="similarity">
    <text evidence="1">Belongs to the class-II aminoacyl-tRNA synthetase family.</text>
</comment>
<evidence type="ECO:0000256" key="10">
    <source>
        <dbReference type="ARBA" id="ARBA00031650"/>
    </source>
</evidence>
<keyword evidence="5 12" id="KW-0436">Ligase</keyword>
<dbReference type="PROSITE" id="PS50861">
    <property type="entry name" value="AA_TRNA_LIGASE_II_GLYAB"/>
    <property type="match status" value="1"/>
</dbReference>
<dbReference type="GO" id="GO:0004820">
    <property type="term" value="F:glycine-tRNA ligase activity"/>
    <property type="evidence" value="ECO:0007669"/>
    <property type="project" value="UniProtKB-EC"/>
</dbReference>
<evidence type="ECO:0000256" key="9">
    <source>
        <dbReference type="ARBA" id="ARBA00023146"/>
    </source>
</evidence>
<dbReference type="EC" id="6.1.1.14" evidence="3"/>
<evidence type="ECO:0000256" key="11">
    <source>
        <dbReference type="ARBA" id="ARBA00047937"/>
    </source>
</evidence>
<keyword evidence="9" id="KW-0030">Aminoacyl-tRNA synthetase</keyword>
<dbReference type="GO" id="GO:0005829">
    <property type="term" value="C:cytosol"/>
    <property type="evidence" value="ECO:0007669"/>
    <property type="project" value="TreeGrafter"/>
</dbReference>
<dbReference type="InterPro" id="IPR015944">
    <property type="entry name" value="Gly-tRNA-synth_bsu"/>
</dbReference>
<feature type="non-terminal residue" evidence="12">
    <location>
        <position position="1"/>
    </location>
</feature>
<accession>A0A7X5N2H6</accession>
<dbReference type="AlphaFoldDB" id="A0A7X5N2H6"/>
<dbReference type="PANTHER" id="PTHR30075">
    <property type="entry name" value="GLYCYL-TRNA SYNTHETASE"/>
    <property type="match status" value="1"/>
</dbReference>
<dbReference type="PANTHER" id="PTHR30075:SF2">
    <property type="entry name" value="GLYCINE--TRNA LIGASE, CHLOROPLASTIC_MITOCHONDRIAL 2"/>
    <property type="match status" value="1"/>
</dbReference>
<comment type="subunit">
    <text evidence="2">Tetramer of two alpha and two beta subunits.</text>
</comment>
<evidence type="ECO:0000256" key="2">
    <source>
        <dbReference type="ARBA" id="ARBA00011209"/>
    </source>
</evidence>